<dbReference type="Proteomes" id="UP000443014">
    <property type="component" value="Unassembled WGS sequence"/>
</dbReference>
<reference evidence="2 12" key="7">
    <citation type="submission" date="2023-11" db="EMBL/GenBank/DDBJ databases">
        <title>Detection of rare carbapenemases in Enterobacterales - comparison of two colorimetric and two CIM-based carbapenemase assays.</title>
        <authorList>
            <person name="Schaffarczyk L."/>
            <person name="Noster J."/>
            <person name="Stelzer Y."/>
            <person name="Sattler J."/>
            <person name="Gatermann S."/>
            <person name="Hamprecht A."/>
        </authorList>
    </citation>
    <scope>NUCLEOTIDE SEQUENCE [LARGE SCALE GENOMIC DNA]</scope>
    <source>
        <strain evidence="2 12">CIM-Carb-136</strain>
    </source>
</reference>
<dbReference type="Proteomes" id="UP001275057">
    <property type="component" value="Unassembled WGS sequence"/>
</dbReference>
<reference evidence="3 9" key="9">
    <citation type="submission" date="2024-07" db="EMBL/GenBank/DDBJ databases">
        <authorList>
            <person name="Raymann K."/>
        </authorList>
    </citation>
    <scope>NUCLEOTIDE SEQUENCE [LARGE SCALE GENOMIC DNA]</scope>
    <source>
        <strain evidence="3 9">KZ19</strain>
    </source>
</reference>
<reference evidence="4 11" key="6">
    <citation type="submission" date="2019-11" db="EMBL/GenBank/DDBJ databases">
        <title>Whole genome sequence of a plant growth promoting strain Serratia marcescens BTL07 isolated from the rhizoplane of Chili (Capsicum annuum).</title>
        <authorList>
            <person name="Dutta S."/>
            <person name="Khatun A."/>
            <person name="Gupta D.R."/>
            <person name="Surovy M.Z."/>
            <person name="Rahman M.M."/>
            <person name="Mahmud N.U."/>
            <person name="Emes R."/>
            <person name="Warry A."/>
            <person name="West H."/>
            <person name="Clarke M.L."/>
            <person name="Islam M.T."/>
        </authorList>
    </citation>
    <scope>NUCLEOTIDE SEQUENCE [LARGE SCALE GENOMIC DNA]</scope>
    <source>
        <strain evidence="4 11">BTL07</strain>
    </source>
</reference>
<evidence type="ECO:0000313" key="9">
    <source>
        <dbReference type="Proteomes" id="UP000237365"/>
    </source>
</evidence>
<evidence type="ECO:0000313" key="10">
    <source>
        <dbReference type="Proteomes" id="UP000320710"/>
    </source>
</evidence>
<dbReference type="EMBL" id="PQGI02000003">
    <property type="protein sequence ID" value="MEX3188971.1"/>
    <property type="molecule type" value="Genomic_DNA"/>
</dbReference>
<evidence type="ECO:0000313" key="5">
    <source>
        <dbReference type="EMBL" id="PNO62571.1"/>
    </source>
</evidence>
<gene>
    <name evidence="3" type="ORF">C3R40_020370</name>
    <name evidence="6" type="ORF">C3R40_05170</name>
    <name evidence="7" type="ORF">FHU12_3830</name>
    <name evidence="4" type="ORF">GMA22_16665</name>
    <name evidence="5" type="ORF">MC70_024445</name>
    <name evidence="2" type="ORF">SJ435_04365</name>
</gene>
<dbReference type="Pfam" id="PF19180">
    <property type="entry name" value="DUF5862"/>
    <property type="match status" value="1"/>
</dbReference>
<evidence type="ECO:0000313" key="3">
    <source>
        <dbReference type="EMBL" id="MEX3188971.1"/>
    </source>
</evidence>
<dbReference type="Proteomes" id="UP000237365">
    <property type="component" value="Unassembled WGS sequence"/>
</dbReference>
<reference evidence="7 10" key="5">
    <citation type="submission" date="2019-07" db="EMBL/GenBank/DDBJ databases">
        <title>Investigation of anaerobic lignin degradation for improved lignocellulosic biofuels.</title>
        <authorList>
            <person name="Deangelis K.PhD."/>
        </authorList>
    </citation>
    <scope>NUCLEOTIDE SEQUENCE [LARGE SCALE GENOMIC DNA]</scope>
    <source>
        <strain evidence="7 10">106R</strain>
    </source>
</reference>
<evidence type="ECO:0000313" key="8">
    <source>
        <dbReference type="Proteomes" id="UP000030378"/>
    </source>
</evidence>
<evidence type="ECO:0000313" key="7">
    <source>
        <dbReference type="EMBL" id="TQI86229.1"/>
    </source>
</evidence>
<dbReference type="EMBL" id="JAXABG010000002">
    <property type="protein sequence ID" value="MDX7081617.1"/>
    <property type="molecule type" value="Genomic_DNA"/>
</dbReference>
<name>A0A0A5T6F1_SERMA</name>
<dbReference type="InterPro" id="IPR043847">
    <property type="entry name" value="DUF5862"/>
</dbReference>
<reference evidence="6" key="3">
    <citation type="submission" date="2018-01" db="EMBL/GenBank/DDBJ databases">
        <title>The opportunistic pathogen Serratia marcescens is an overlooked threat to honeybees.</title>
        <authorList>
            <person name="Raymann K."/>
            <person name="Shaffer Z."/>
            <person name="Coon K."/>
            <person name="Salisbury S."/>
            <person name="Moran N.A."/>
        </authorList>
    </citation>
    <scope>NUCLEOTIDE SEQUENCE [LARGE SCALE GENOMIC DNA]</scope>
    <source>
        <strain evidence="6">KZ19</strain>
    </source>
</reference>
<dbReference type="EMBL" id="WNKC01000003">
    <property type="protein sequence ID" value="MVF04884.1"/>
    <property type="molecule type" value="Genomic_DNA"/>
</dbReference>
<dbReference type="EMBL" id="JTBC02000014">
    <property type="protein sequence ID" value="PNO62571.1"/>
    <property type="molecule type" value="Genomic_DNA"/>
</dbReference>
<evidence type="ECO:0000313" key="12">
    <source>
        <dbReference type="Proteomes" id="UP001275057"/>
    </source>
</evidence>
<evidence type="ECO:0000313" key="2">
    <source>
        <dbReference type="EMBL" id="MDX7081617.1"/>
    </source>
</evidence>
<dbReference type="Proteomes" id="UP000320710">
    <property type="component" value="Unassembled WGS sequence"/>
</dbReference>
<dbReference type="EMBL" id="VFMJ01000001">
    <property type="protein sequence ID" value="TQI86229.1"/>
    <property type="molecule type" value="Genomic_DNA"/>
</dbReference>
<protein>
    <recommendedName>
        <fullName evidence="1">DUF5862 domain-containing protein</fullName>
    </recommendedName>
</protein>
<dbReference type="GeneID" id="98186393"/>
<dbReference type="RefSeq" id="WP_004933246.1">
    <property type="nucleotide sequence ID" value="NZ_ABLCUZ020000002.1"/>
</dbReference>
<reference evidence="8" key="1">
    <citation type="submission" date="2017-12" db="EMBL/GenBank/DDBJ databases">
        <title>FDA dAtabase for Regulatory Grade micrObial Sequences (FDA-ARGOS): Supporting development and validation of Infectious Disease Dx tests.</title>
        <authorList>
            <person name="Campos J."/>
            <person name="Goldberg B."/>
            <person name="Tallon L."/>
            <person name="Sadzewicz L."/>
            <person name="Sengamalay N."/>
            <person name="Ott S."/>
            <person name="Godinez A."/>
            <person name="Nagaraj S."/>
            <person name="Vavikolanu K."/>
            <person name="Vyas G."/>
            <person name="Nadendla S."/>
            <person name="Aluvathingal J."/>
            <person name="Geyer C."/>
            <person name="Nandy P."/>
            <person name="Hobson J."/>
            <person name="Sichtig H."/>
        </authorList>
    </citation>
    <scope>NUCLEOTIDE SEQUENCE [LARGE SCALE GENOMIC DNA]</scope>
    <source>
        <strain evidence="8">FDAARGOS_79</strain>
    </source>
</reference>
<reference evidence="5" key="2">
    <citation type="submission" date="2017-12" db="EMBL/GenBank/DDBJ databases">
        <title>FDA dAtabase for Regulatory Grade micrObial Sequences (FDA-ARGOS): Supporting development and validation of Infectious Disease Dx tests.</title>
        <authorList>
            <person name="Campos J."/>
            <person name="Goldberg B."/>
            <person name="Tallon L.J."/>
            <person name="Sadzewicz L."/>
            <person name="Sengamalay N."/>
            <person name="Ott S."/>
            <person name="Godinez A."/>
            <person name="Nagaraj S."/>
            <person name="Vavikolanu K."/>
            <person name="Vyas G."/>
            <person name="Nadendla S."/>
            <person name="Aluvathingal J."/>
            <person name="Geyer C."/>
            <person name="Nandy P."/>
            <person name="Hobson J."/>
            <person name="Sichtig H."/>
        </authorList>
    </citation>
    <scope>NUCLEOTIDE SEQUENCE</scope>
    <source>
        <strain evidence="5">FDAARGOS_79</strain>
    </source>
</reference>
<reference evidence="7 10" key="4">
    <citation type="submission" date="2019-06" db="EMBL/GenBank/DDBJ databases">
        <authorList>
            <person name="Deangelis K."/>
            <person name="Huntemann M."/>
            <person name="Clum A."/>
            <person name="Pillay M."/>
            <person name="Palaniappan K."/>
            <person name="Varghese N."/>
            <person name="Mikhailova N."/>
            <person name="Stamatis D."/>
            <person name="Reddy T."/>
            <person name="Daum C."/>
            <person name="Shapiro N."/>
            <person name="Ivanova N."/>
            <person name="Kyrpides N."/>
            <person name="Woyke T."/>
        </authorList>
    </citation>
    <scope>NUCLEOTIDE SEQUENCE [LARGE SCALE GENOMIC DNA]</scope>
    <source>
        <strain evidence="7 10">106R</strain>
    </source>
</reference>
<organism evidence="7 10">
    <name type="scientific">Serratia marcescens</name>
    <dbReference type="NCBI Taxonomy" id="615"/>
    <lineage>
        <taxon>Bacteria</taxon>
        <taxon>Pseudomonadati</taxon>
        <taxon>Pseudomonadota</taxon>
        <taxon>Gammaproteobacteria</taxon>
        <taxon>Enterobacterales</taxon>
        <taxon>Yersiniaceae</taxon>
        <taxon>Serratia</taxon>
    </lineage>
</organism>
<sequence>MKVLSQYEEQYVSGGDLNAAWDGLLDGAMTGALIAGKSAGAGGFIAGAVGQLVGTIIGGVAGGVGLGLYGLTHTQQEVADYAKHFRETIGSTSTSVGGSL</sequence>
<comment type="caution">
    <text evidence="7">The sequence shown here is derived from an EMBL/GenBank/DDBJ whole genome shotgun (WGS) entry which is preliminary data.</text>
</comment>
<accession>A0A0A5T6F1</accession>
<reference evidence="3 9" key="8">
    <citation type="submission" date="2024-07" db="EMBL/GenBank/DDBJ databases">
        <title>Making a pathogen? Evaluating the impact of protist predation on the evolution of virulence in Serratia marcescens.</title>
        <authorList>
            <person name="Hopkins H."/>
            <person name="Lopezguerra C."/>
            <person name="Lau M.-J."/>
        </authorList>
    </citation>
    <scope>NUCLEOTIDE SEQUENCE [LARGE SCALE GENOMIC DNA]</scope>
    <source>
        <strain evidence="3 9">KZ19</strain>
    </source>
</reference>
<evidence type="ECO:0000259" key="1">
    <source>
        <dbReference type="Pfam" id="PF19180"/>
    </source>
</evidence>
<dbReference type="Proteomes" id="UP000030378">
    <property type="component" value="Unassembled WGS sequence"/>
</dbReference>
<evidence type="ECO:0000313" key="4">
    <source>
        <dbReference type="EMBL" id="MVF04884.1"/>
    </source>
</evidence>
<dbReference type="AlphaFoldDB" id="A0A0A5T6F1"/>
<feature type="domain" description="DUF5862" evidence="1">
    <location>
        <begin position="23"/>
        <end position="86"/>
    </location>
</feature>
<proteinExistence type="predicted"/>
<evidence type="ECO:0000313" key="11">
    <source>
        <dbReference type="Proteomes" id="UP000443014"/>
    </source>
</evidence>
<evidence type="ECO:0000313" key="6">
    <source>
        <dbReference type="EMBL" id="POP17843.1"/>
    </source>
</evidence>
<dbReference type="EMBL" id="PQGI01000003">
    <property type="protein sequence ID" value="POP17843.1"/>
    <property type="molecule type" value="Genomic_DNA"/>
</dbReference>